<dbReference type="SUPFAM" id="SSF52540">
    <property type="entry name" value="P-loop containing nucleoside triphosphate hydrolases"/>
    <property type="match status" value="1"/>
</dbReference>
<dbReference type="InterPro" id="IPR027417">
    <property type="entry name" value="P-loop_NTPase"/>
</dbReference>
<feature type="compositionally biased region" description="Basic residues" evidence="4">
    <location>
        <begin position="12"/>
        <end position="30"/>
    </location>
</feature>
<feature type="compositionally biased region" description="Acidic residues" evidence="4">
    <location>
        <begin position="436"/>
        <end position="454"/>
    </location>
</feature>
<dbReference type="GeneID" id="107896284"/>
<sequence length="1159" mass="132709">MAMDSGADGQSHKAHRSRHSGASAKKKTKAKNKDQNSDQKQQNPKAFAFRSNAKAKRLQSRAVEKEQRRLHLPVIDRSYGELPPFVVVVQGPPQVGKSLLIKTLVKHYTKHNLPDVRGPITIVSGKQRRLQFVECPNDINGMIDAAKFADLALLLIDGSYGFEMETFEFLNILQVHGFPKVMGVLTHLDKFKDVKKLKKTKQRLKHRFWTEIYDGAKLFYLSGLIHGKYPKREVHNLARFISVMKFPPLSWRTSHPYLLVDRFEDVTPPERVQMNSKCDRNVTLYGYLRGCNLKKGTKVHIAGVGDFSLAGVTGLSDPCPLPSAAKKKGLRDKEKLFYAPMSGLGDLLYDKDAVYININDQFVQYSKVDEMGGTTNKENKRDVGEDLVKSLQAVKSPIDEKLEKTKISLFSHNDRKRRKAIFGDGVDHSNLKSTDEENEGDEDDDSDNDNDEGENDRSNEDNESCSGSEFSDGDEEDLKSEEDDRSNEDNESCSGSEFSDGDKEDLKSEDGMGNISKWRASLVERASKKQNINLMQLVYGKSASTSNTSTNEVKDDSENEESDEDEFFKPKGQRAKNSIEGLGGGNINTEDCSKSTKISELKNWKEEEVYESIRDRFVTGDWSKGALRNQMSEAKTEEDDIDGDFEDLETGEKYESHQKDDSSNGGIQKEDDDAIEERRLKKLALRAKFDAHYDGSESPEEETDVQNGGKFHRSQANDSGYYDKLKEEIELQKQINIAELDDLDETTRLEIEGFRTGMYLRLEVHDVPFEMIEYFDPCHPILVGGIGLGEENVGYMQTRLKRHRWHKKVLKTRDPIIVSIGWRRYQTTPVYAIEDQNGRHRMLKYTPEHMHCLAMFWGPLAPPKTGVLAVQNLSNNQAAFRIIATAYVLEFNHAARIVKKIKLVGYPCKIFKKTTLIKDMFTSDLEVARFEGAAIRTVSGIRGQVKKAAKEEIGNQPKKKGGQAREGIARCTFEDRILMSDIVFLRAWTQVEVPQFYNALTTSLQPRQKTWQGMKTVAELRREHNLSIPVNKDSLYKPIERKPRKFNPLVIPKALQADLPFESKPKNIPHRKRPLLEDRRAVVMEPHERKVHALVQHLQLIRNDKMKKRKIKEEEKRKEVEAQRAKDEQVLRKRRREERQERYREQDKLTKKIRRHVEA</sequence>
<dbReference type="GO" id="GO:0000479">
    <property type="term" value="P:endonucleolytic cleavage of tricistronic rRNA transcript (SSU-rRNA, 5.8S rRNA, LSU-rRNA)"/>
    <property type="evidence" value="ECO:0007669"/>
    <property type="project" value="TreeGrafter"/>
</dbReference>
<dbReference type="GO" id="GO:0005524">
    <property type="term" value="F:ATP binding"/>
    <property type="evidence" value="ECO:0007669"/>
    <property type="project" value="UniProtKB-KW"/>
</dbReference>
<dbReference type="GO" id="GO:0005525">
    <property type="term" value="F:GTP binding"/>
    <property type="evidence" value="ECO:0007669"/>
    <property type="project" value="UniProtKB-KW"/>
</dbReference>
<feature type="domain" description="Bms1-type G" evidence="5">
    <location>
        <begin position="82"/>
        <end position="247"/>
    </location>
</feature>
<protein>
    <submittedName>
        <fullName evidence="7">Ribosome biogenesis protein BMS1 homolog isoform X3</fullName>
    </submittedName>
</protein>
<feature type="region of interest" description="Disordered" evidence="4">
    <location>
        <begin position="538"/>
        <end position="595"/>
    </location>
</feature>
<feature type="region of interest" description="Disordered" evidence="4">
    <location>
        <begin position="1"/>
        <end position="66"/>
    </location>
</feature>
<dbReference type="Gene3D" id="3.40.50.300">
    <property type="entry name" value="P-loop containing nucleotide triphosphate hydrolases"/>
    <property type="match status" value="1"/>
</dbReference>
<feature type="compositionally biased region" description="Basic and acidic residues" evidence="4">
    <location>
        <begin position="1111"/>
        <end position="1159"/>
    </location>
</feature>
<feature type="region of interest" description="Disordered" evidence="4">
    <location>
        <begin position="628"/>
        <end position="673"/>
    </location>
</feature>
<dbReference type="PANTHER" id="PTHR12858">
    <property type="entry name" value="RIBOSOME BIOGENESIS PROTEIN"/>
    <property type="match status" value="1"/>
</dbReference>
<comment type="subcellular location">
    <subcellularLocation>
        <location evidence="1">Nucleus</location>
        <location evidence="1">Nucleolus</location>
    </subcellularLocation>
</comment>
<dbReference type="SMART" id="SM01362">
    <property type="entry name" value="DUF663"/>
    <property type="match status" value="1"/>
</dbReference>
<feature type="region of interest" description="Disordered" evidence="4">
    <location>
        <begin position="1109"/>
        <end position="1159"/>
    </location>
</feature>
<dbReference type="AlphaFoldDB" id="A0A1U8IKJ1"/>
<feature type="compositionally biased region" description="Basic and acidic residues" evidence="4">
    <location>
        <begin position="500"/>
        <end position="510"/>
    </location>
</feature>
<dbReference type="InterPro" id="IPR037875">
    <property type="entry name" value="Bms1_N"/>
</dbReference>
<gene>
    <name evidence="7" type="primary">LOC107896284</name>
</gene>
<keyword evidence="3" id="KW-0539">Nucleus</keyword>
<organism evidence="6 7">
    <name type="scientific">Gossypium hirsutum</name>
    <name type="common">Upland cotton</name>
    <name type="synonym">Gossypium mexicanum</name>
    <dbReference type="NCBI Taxonomy" id="3635"/>
    <lineage>
        <taxon>Eukaryota</taxon>
        <taxon>Viridiplantae</taxon>
        <taxon>Streptophyta</taxon>
        <taxon>Embryophyta</taxon>
        <taxon>Tracheophyta</taxon>
        <taxon>Spermatophyta</taxon>
        <taxon>Magnoliopsida</taxon>
        <taxon>eudicotyledons</taxon>
        <taxon>Gunneridae</taxon>
        <taxon>Pentapetalae</taxon>
        <taxon>rosids</taxon>
        <taxon>malvids</taxon>
        <taxon>Malvales</taxon>
        <taxon>Malvaceae</taxon>
        <taxon>Malvoideae</taxon>
        <taxon>Gossypium</taxon>
    </lineage>
</organism>
<dbReference type="Pfam" id="PF08142">
    <property type="entry name" value="AARP2CN"/>
    <property type="match status" value="1"/>
</dbReference>
<dbReference type="Proteomes" id="UP000818029">
    <property type="component" value="Chromosome A10"/>
</dbReference>
<feature type="compositionally biased region" description="Acidic residues" evidence="4">
    <location>
        <begin position="471"/>
        <end position="491"/>
    </location>
</feature>
<feature type="region of interest" description="Disordered" evidence="4">
    <location>
        <begin position="691"/>
        <end position="717"/>
    </location>
</feature>
<evidence type="ECO:0000256" key="4">
    <source>
        <dbReference type="SAM" id="MobiDB-lite"/>
    </source>
</evidence>
<evidence type="ECO:0000256" key="3">
    <source>
        <dbReference type="ARBA" id="ARBA00023242"/>
    </source>
</evidence>
<name>A0A1U8IKJ1_GOSHI</name>
<evidence type="ECO:0000259" key="5">
    <source>
        <dbReference type="PROSITE" id="PS51714"/>
    </source>
</evidence>
<evidence type="ECO:0000313" key="7">
    <source>
        <dbReference type="RefSeq" id="XP_016676898.2"/>
    </source>
</evidence>
<feature type="compositionally biased region" description="Basic and acidic residues" evidence="4">
    <location>
        <begin position="650"/>
        <end position="662"/>
    </location>
</feature>
<dbReference type="PANTHER" id="PTHR12858:SF2">
    <property type="entry name" value="RIBOSOME BIOGENESIS PROTEIN BMS1 HOMOLOG"/>
    <property type="match status" value="1"/>
</dbReference>
<dbReference type="PROSITE" id="PS51714">
    <property type="entry name" value="G_BMS1"/>
    <property type="match status" value="1"/>
</dbReference>
<feature type="compositionally biased region" description="Basic and acidic residues" evidence="4">
    <location>
        <begin position="425"/>
        <end position="435"/>
    </location>
</feature>
<dbReference type="InterPro" id="IPR030387">
    <property type="entry name" value="G_Bms1/Tsr1_dom"/>
</dbReference>
<evidence type="ECO:0000256" key="2">
    <source>
        <dbReference type="ARBA" id="ARBA00022517"/>
    </source>
</evidence>
<feature type="compositionally biased region" description="Acidic residues" evidence="4">
    <location>
        <begin position="555"/>
        <end position="566"/>
    </location>
</feature>
<dbReference type="CDD" id="cd01882">
    <property type="entry name" value="BMS1"/>
    <property type="match status" value="1"/>
</dbReference>
<accession>A0A1U8IKJ1</accession>
<reference evidence="7" key="2">
    <citation type="submission" date="2025-08" db="UniProtKB">
        <authorList>
            <consortium name="RefSeq"/>
        </authorList>
    </citation>
    <scope>IDENTIFICATION</scope>
</reference>
<proteinExistence type="predicted"/>
<dbReference type="InterPro" id="IPR012948">
    <property type="entry name" value="AARP2CN"/>
</dbReference>
<dbReference type="GO" id="GO:0005654">
    <property type="term" value="C:nucleoplasm"/>
    <property type="evidence" value="ECO:0007669"/>
    <property type="project" value="UniProtKB-ARBA"/>
</dbReference>
<dbReference type="InterPro" id="IPR007034">
    <property type="entry name" value="BMS1_TSR1_C"/>
</dbReference>
<dbReference type="GO" id="GO:0000462">
    <property type="term" value="P:maturation of SSU-rRNA from tricistronic rRNA transcript (SSU-rRNA, 5.8S rRNA, LSU-rRNA)"/>
    <property type="evidence" value="ECO:0007669"/>
    <property type="project" value="TreeGrafter"/>
</dbReference>
<keyword evidence="2" id="KW-0690">Ribosome biogenesis</keyword>
<dbReference type="SMART" id="SM00785">
    <property type="entry name" value="AARP2CN"/>
    <property type="match status" value="1"/>
</dbReference>
<dbReference type="Pfam" id="PF04950">
    <property type="entry name" value="RIBIOP_C"/>
    <property type="match status" value="1"/>
</dbReference>
<feature type="region of interest" description="Disordered" evidence="4">
    <location>
        <begin position="421"/>
        <end position="514"/>
    </location>
</feature>
<evidence type="ECO:0000313" key="6">
    <source>
        <dbReference type="Proteomes" id="UP000818029"/>
    </source>
</evidence>
<dbReference type="InterPro" id="IPR039761">
    <property type="entry name" value="Bms1/Tsr1"/>
</dbReference>
<keyword evidence="6" id="KW-1185">Reference proteome</keyword>
<reference evidence="6" key="1">
    <citation type="journal article" date="2020" name="Nat. Genet.">
        <title>Genomic diversifications of five Gossypium allopolyploid species and their impact on cotton improvement.</title>
        <authorList>
            <person name="Chen Z.J."/>
            <person name="Sreedasyam A."/>
            <person name="Ando A."/>
            <person name="Song Q."/>
            <person name="De Santiago L.M."/>
            <person name="Hulse-Kemp A.M."/>
            <person name="Ding M."/>
            <person name="Ye W."/>
            <person name="Kirkbride R.C."/>
            <person name="Jenkins J."/>
            <person name="Plott C."/>
            <person name="Lovell J."/>
            <person name="Lin Y.M."/>
            <person name="Vaughn R."/>
            <person name="Liu B."/>
            <person name="Simpson S."/>
            <person name="Scheffler B.E."/>
            <person name="Wen L."/>
            <person name="Saski C.A."/>
            <person name="Grover C.E."/>
            <person name="Hu G."/>
            <person name="Conover J.L."/>
            <person name="Carlson J.W."/>
            <person name="Shu S."/>
            <person name="Boston L.B."/>
            <person name="Williams M."/>
            <person name="Peterson D.G."/>
            <person name="McGee K."/>
            <person name="Jones D.C."/>
            <person name="Wendel J.F."/>
            <person name="Stelly D.M."/>
            <person name="Grimwood J."/>
            <person name="Schmutz J."/>
        </authorList>
    </citation>
    <scope>NUCLEOTIDE SEQUENCE [LARGE SCALE GENOMIC DNA]</scope>
    <source>
        <strain evidence="6">cv. TM-1</strain>
    </source>
</reference>
<dbReference type="GO" id="GO:0034511">
    <property type="term" value="F:U3 snoRNA binding"/>
    <property type="evidence" value="ECO:0007669"/>
    <property type="project" value="TreeGrafter"/>
</dbReference>
<dbReference type="GO" id="GO:0032040">
    <property type="term" value="C:small-subunit processome"/>
    <property type="evidence" value="ECO:0007669"/>
    <property type="project" value="UniProtKB-ARBA"/>
</dbReference>
<dbReference type="GO" id="GO:0030686">
    <property type="term" value="C:90S preribosome"/>
    <property type="evidence" value="ECO:0007669"/>
    <property type="project" value="TreeGrafter"/>
</dbReference>
<feature type="compositionally biased region" description="Acidic residues" evidence="4">
    <location>
        <begin position="636"/>
        <end position="649"/>
    </location>
</feature>
<dbReference type="RefSeq" id="XP_016676898.2">
    <property type="nucleotide sequence ID" value="XM_016821409.2"/>
</dbReference>
<dbReference type="GO" id="GO:0003924">
    <property type="term" value="F:GTPase activity"/>
    <property type="evidence" value="ECO:0007669"/>
    <property type="project" value="TreeGrafter"/>
</dbReference>
<evidence type="ECO:0000256" key="1">
    <source>
        <dbReference type="ARBA" id="ARBA00004604"/>
    </source>
</evidence>